<dbReference type="Proteomes" id="UP000735302">
    <property type="component" value="Unassembled WGS sequence"/>
</dbReference>
<feature type="region of interest" description="Disordered" evidence="1">
    <location>
        <begin position="75"/>
        <end position="115"/>
    </location>
</feature>
<evidence type="ECO:0000313" key="3">
    <source>
        <dbReference type="Proteomes" id="UP000735302"/>
    </source>
</evidence>
<sequence length="115" mass="13570">MRWPHTLKKDHRASKIPALKWRGSSPSPASLYTALQRNANHNKRGDEKWTRVTPNKKSLLGKMCRKDVRRHIEKTTMSQRGTHKTWDNAQGWQRTTRRVDSRERSEEMVENAHTI</sequence>
<proteinExistence type="predicted"/>
<dbReference type="EMBL" id="BLXT01005500">
    <property type="protein sequence ID" value="GFO23078.1"/>
    <property type="molecule type" value="Genomic_DNA"/>
</dbReference>
<reference evidence="2 3" key="1">
    <citation type="journal article" date="2021" name="Elife">
        <title>Chloroplast acquisition without the gene transfer in kleptoplastic sea slugs, Plakobranchus ocellatus.</title>
        <authorList>
            <person name="Maeda T."/>
            <person name="Takahashi S."/>
            <person name="Yoshida T."/>
            <person name="Shimamura S."/>
            <person name="Takaki Y."/>
            <person name="Nagai Y."/>
            <person name="Toyoda A."/>
            <person name="Suzuki Y."/>
            <person name="Arimoto A."/>
            <person name="Ishii H."/>
            <person name="Satoh N."/>
            <person name="Nishiyama T."/>
            <person name="Hasebe M."/>
            <person name="Maruyama T."/>
            <person name="Minagawa J."/>
            <person name="Obokata J."/>
            <person name="Shigenobu S."/>
        </authorList>
    </citation>
    <scope>NUCLEOTIDE SEQUENCE [LARGE SCALE GENOMIC DNA]</scope>
</reference>
<name>A0AAV4BTY9_9GAST</name>
<feature type="region of interest" description="Disordered" evidence="1">
    <location>
        <begin position="1"/>
        <end position="30"/>
    </location>
</feature>
<dbReference type="AlphaFoldDB" id="A0AAV4BTY9"/>
<evidence type="ECO:0000256" key="1">
    <source>
        <dbReference type="SAM" id="MobiDB-lite"/>
    </source>
</evidence>
<organism evidence="2 3">
    <name type="scientific">Plakobranchus ocellatus</name>
    <dbReference type="NCBI Taxonomy" id="259542"/>
    <lineage>
        <taxon>Eukaryota</taxon>
        <taxon>Metazoa</taxon>
        <taxon>Spiralia</taxon>
        <taxon>Lophotrochozoa</taxon>
        <taxon>Mollusca</taxon>
        <taxon>Gastropoda</taxon>
        <taxon>Heterobranchia</taxon>
        <taxon>Euthyneura</taxon>
        <taxon>Panpulmonata</taxon>
        <taxon>Sacoglossa</taxon>
        <taxon>Placobranchoidea</taxon>
        <taxon>Plakobranchidae</taxon>
        <taxon>Plakobranchus</taxon>
    </lineage>
</organism>
<comment type="caution">
    <text evidence="2">The sequence shown here is derived from an EMBL/GenBank/DDBJ whole genome shotgun (WGS) entry which is preliminary data.</text>
</comment>
<gene>
    <name evidence="2" type="ORF">PoB_004958300</name>
</gene>
<accession>A0AAV4BTY9</accession>
<keyword evidence="3" id="KW-1185">Reference proteome</keyword>
<feature type="compositionally biased region" description="Basic and acidic residues" evidence="1">
    <location>
        <begin position="97"/>
        <end position="107"/>
    </location>
</feature>
<feature type="compositionally biased region" description="Basic residues" evidence="1">
    <location>
        <begin position="1"/>
        <end position="14"/>
    </location>
</feature>
<evidence type="ECO:0000313" key="2">
    <source>
        <dbReference type="EMBL" id="GFO23078.1"/>
    </source>
</evidence>
<protein>
    <submittedName>
        <fullName evidence="2">Uncharacterized protein</fullName>
    </submittedName>
</protein>